<dbReference type="Proteomes" id="UP000887579">
    <property type="component" value="Unplaced"/>
</dbReference>
<sequence>MWKQVRLENVDKNSLYFCPFDPVIVGIDTGGSISIQYTDTMDIETAPFNVSPFDSEGIKEMFDYFGFQHQHRVLSEFGREIDKNVPFYVIDTIPEELFKDIFKDNLYCPFFYQPGVMAAPVLYKAKKIADNQLPDTVFILNRCLEIRINEKVIRNFYCGHVLPISETFETKTDNNENKLEIREVDTYLPSIPSKSNTVFLLPKSKDLIIKFNVNANGIFNVKVIIEENNDDVTSVIQLKDTKNYPVLTFYKDVISIEVFKNGKYVTIKNNFGK</sequence>
<evidence type="ECO:0000313" key="1">
    <source>
        <dbReference type="Proteomes" id="UP000887579"/>
    </source>
</evidence>
<proteinExistence type="predicted"/>
<accession>A0AC34FM99</accession>
<dbReference type="WBParaSite" id="ES5_v2.g18398.t1">
    <property type="protein sequence ID" value="ES5_v2.g18398.t1"/>
    <property type="gene ID" value="ES5_v2.g18398"/>
</dbReference>
<reference evidence="2" key="1">
    <citation type="submission" date="2022-11" db="UniProtKB">
        <authorList>
            <consortium name="WormBaseParasite"/>
        </authorList>
    </citation>
    <scope>IDENTIFICATION</scope>
</reference>
<organism evidence="1 2">
    <name type="scientific">Panagrolaimus sp. ES5</name>
    <dbReference type="NCBI Taxonomy" id="591445"/>
    <lineage>
        <taxon>Eukaryota</taxon>
        <taxon>Metazoa</taxon>
        <taxon>Ecdysozoa</taxon>
        <taxon>Nematoda</taxon>
        <taxon>Chromadorea</taxon>
        <taxon>Rhabditida</taxon>
        <taxon>Tylenchina</taxon>
        <taxon>Panagrolaimomorpha</taxon>
        <taxon>Panagrolaimoidea</taxon>
        <taxon>Panagrolaimidae</taxon>
        <taxon>Panagrolaimus</taxon>
    </lineage>
</organism>
<protein>
    <submittedName>
        <fullName evidence="2">Uncharacterized protein</fullName>
    </submittedName>
</protein>
<name>A0AC34FM99_9BILA</name>
<evidence type="ECO:0000313" key="2">
    <source>
        <dbReference type="WBParaSite" id="ES5_v2.g18398.t1"/>
    </source>
</evidence>